<dbReference type="PANTHER" id="PTHR14596:SF72">
    <property type="entry name" value="ZINC FINGER PROTEIN MSN2-RELATED"/>
    <property type="match status" value="1"/>
</dbReference>
<feature type="domain" description="RRM" evidence="3">
    <location>
        <begin position="158"/>
        <end position="241"/>
    </location>
</feature>
<dbReference type="PANTHER" id="PTHR14596">
    <property type="entry name" value="ZINC FINGER PROTEIN"/>
    <property type="match status" value="1"/>
</dbReference>
<evidence type="ECO:0000259" key="3">
    <source>
        <dbReference type="PROSITE" id="PS50102"/>
    </source>
</evidence>
<organism evidence="4 5">
    <name type="scientific">Ridgeia piscesae</name>
    <name type="common">Tubeworm</name>
    <dbReference type="NCBI Taxonomy" id="27915"/>
    <lineage>
        <taxon>Eukaryota</taxon>
        <taxon>Metazoa</taxon>
        <taxon>Spiralia</taxon>
        <taxon>Lophotrochozoa</taxon>
        <taxon>Annelida</taxon>
        <taxon>Polychaeta</taxon>
        <taxon>Sedentaria</taxon>
        <taxon>Canalipalpata</taxon>
        <taxon>Sabellida</taxon>
        <taxon>Siboglinidae</taxon>
        <taxon>Ridgeia</taxon>
    </lineage>
</organism>
<evidence type="ECO:0000313" key="5">
    <source>
        <dbReference type="Proteomes" id="UP001209878"/>
    </source>
</evidence>
<feature type="region of interest" description="Disordered" evidence="2">
    <location>
        <begin position="312"/>
        <end position="405"/>
    </location>
</feature>
<feature type="compositionally biased region" description="Low complexity" evidence="2">
    <location>
        <begin position="328"/>
        <end position="347"/>
    </location>
</feature>
<evidence type="ECO:0000256" key="1">
    <source>
        <dbReference type="PROSITE-ProRule" id="PRU00176"/>
    </source>
</evidence>
<keyword evidence="5" id="KW-1185">Reference proteome</keyword>
<dbReference type="AlphaFoldDB" id="A0AAD9UEE1"/>
<feature type="compositionally biased region" description="Basic residues" evidence="2">
    <location>
        <begin position="523"/>
        <end position="539"/>
    </location>
</feature>
<comment type="caution">
    <text evidence="4">The sequence shown here is derived from an EMBL/GenBank/DDBJ whole genome shotgun (WGS) entry which is preliminary data.</text>
</comment>
<feature type="compositionally biased region" description="Basic and acidic residues" evidence="2">
    <location>
        <begin position="513"/>
        <end position="522"/>
    </location>
</feature>
<dbReference type="SUPFAM" id="SSF54928">
    <property type="entry name" value="RNA-binding domain, RBD"/>
    <property type="match status" value="1"/>
</dbReference>
<feature type="compositionally biased region" description="Basic residues" evidence="2">
    <location>
        <begin position="691"/>
        <end position="708"/>
    </location>
</feature>
<dbReference type="InterPro" id="IPR000504">
    <property type="entry name" value="RRM_dom"/>
</dbReference>
<dbReference type="GO" id="GO:0003723">
    <property type="term" value="F:RNA binding"/>
    <property type="evidence" value="ECO:0007669"/>
    <property type="project" value="UniProtKB-UniRule"/>
</dbReference>
<dbReference type="CDD" id="cd00590">
    <property type="entry name" value="RRM_SF"/>
    <property type="match status" value="1"/>
</dbReference>
<dbReference type="Proteomes" id="UP001209878">
    <property type="component" value="Unassembled WGS sequence"/>
</dbReference>
<feature type="region of interest" description="Disordered" evidence="2">
    <location>
        <begin position="493"/>
        <end position="577"/>
    </location>
</feature>
<dbReference type="PROSITE" id="PS50102">
    <property type="entry name" value="RRM"/>
    <property type="match status" value="1"/>
</dbReference>
<proteinExistence type="predicted"/>
<dbReference type="InterPro" id="IPR012677">
    <property type="entry name" value="Nucleotide-bd_a/b_plait_sf"/>
</dbReference>
<protein>
    <recommendedName>
        <fullName evidence="3">RRM domain-containing protein</fullName>
    </recommendedName>
</protein>
<feature type="compositionally biased region" description="Low complexity" evidence="2">
    <location>
        <begin position="493"/>
        <end position="506"/>
    </location>
</feature>
<feature type="compositionally biased region" description="Polar residues" evidence="2">
    <location>
        <begin position="394"/>
        <end position="404"/>
    </location>
</feature>
<feature type="compositionally biased region" description="Basic residues" evidence="2">
    <location>
        <begin position="379"/>
        <end position="388"/>
    </location>
</feature>
<dbReference type="GO" id="GO:0000987">
    <property type="term" value="F:cis-regulatory region sequence-specific DNA binding"/>
    <property type="evidence" value="ECO:0007669"/>
    <property type="project" value="TreeGrafter"/>
</dbReference>
<feature type="region of interest" description="Disordered" evidence="2">
    <location>
        <begin position="679"/>
        <end position="708"/>
    </location>
</feature>
<dbReference type="GO" id="GO:0005634">
    <property type="term" value="C:nucleus"/>
    <property type="evidence" value="ECO:0007669"/>
    <property type="project" value="TreeGrafter"/>
</dbReference>
<accession>A0AAD9UEE1</accession>
<reference evidence="4" key="1">
    <citation type="journal article" date="2023" name="Mol. Biol. Evol.">
        <title>Third-Generation Sequencing Reveals the Adaptive Role of the Epigenome in Three Deep-Sea Polychaetes.</title>
        <authorList>
            <person name="Perez M."/>
            <person name="Aroh O."/>
            <person name="Sun Y."/>
            <person name="Lan Y."/>
            <person name="Juniper S.K."/>
            <person name="Young C.R."/>
            <person name="Angers B."/>
            <person name="Qian P.Y."/>
        </authorList>
    </citation>
    <scope>NUCLEOTIDE SEQUENCE</scope>
    <source>
        <strain evidence="4">R07B-5</strain>
    </source>
</reference>
<dbReference type="GO" id="GO:0000981">
    <property type="term" value="F:DNA-binding transcription factor activity, RNA polymerase II-specific"/>
    <property type="evidence" value="ECO:0007669"/>
    <property type="project" value="TreeGrafter"/>
</dbReference>
<evidence type="ECO:0000256" key="2">
    <source>
        <dbReference type="SAM" id="MobiDB-lite"/>
    </source>
</evidence>
<dbReference type="Pfam" id="PF00076">
    <property type="entry name" value="RRM_1"/>
    <property type="match status" value="1"/>
</dbReference>
<keyword evidence="1" id="KW-0694">RNA-binding</keyword>
<feature type="compositionally biased region" description="Polar residues" evidence="2">
    <location>
        <begin position="552"/>
        <end position="577"/>
    </location>
</feature>
<gene>
    <name evidence="4" type="ORF">NP493_209g00019</name>
</gene>
<evidence type="ECO:0000313" key="4">
    <source>
        <dbReference type="EMBL" id="KAK2186230.1"/>
    </source>
</evidence>
<dbReference type="InterPro" id="IPR035979">
    <property type="entry name" value="RBD_domain_sf"/>
</dbReference>
<feature type="compositionally biased region" description="Polar residues" evidence="2">
    <location>
        <begin position="348"/>
        <end position="362"/>
    </location>
</feature>
<name>A0AAD9UEE1_RIDPI</name>
<dbReference type="Gene3D" id="3.30.70.330">
    <property type="match status" value="1"/>
</dbReference>
<dbReference type="GO" id="GO:0042594">
    <property type="term" value="P:response to starvation"/>
    <property type="evidence" value="ECO:0007669"/>
    <property type="project" value="TreeGrafter"/>
</dbReference>
<dbReference type="EMBL" id="JAODUO010000208">
    <property type="protein sequence ID" value="KAK2186230.1"/>
    <property type="molecule type" value="Genomic_DNA"/>
</dbReference>
<dbReference type="SMART" id="SM00360">
    <property type="entry name" value="RRM"/>
    <property type="match status" value="1"/>
</dbReference>
<sequence>MATAETEKSIGDDLVIEITEGQKFVDDAGSGDTNIATSHSESFIKQHVIPMKLMRQDISHSNNRKSVLVYPVTLADFQDPGLMKYLEESQQFKLIFTDRLTEHNTKGFLSLRYRTIAEAEKAGESLKKWRDSLVIRTKLSNRALGEIRGTETTGETQYMVFVRFLPENVTEEALDELIPGSISVDIATNFKGEYRDYAYLTYKSPEQAKEAAEKHKDVEMGGKKLLVVHYGTYVELPVRAEVITEALSDDKRAELLQQYQDMKTTFDEKCSLPNVTKNEKKHLKNRLDMLRVRIKKDTRLRVKENKSILDVENIPGLNGEPPDITGDNNGNNLGNNLGNNQRQGNNQCKSNNTGDNQANSAGENKDNGTADAQPLTKRQQQRQNKRKKAEMATVQAQGGQSQQLGDVCPGASGVTDMAMTNFLPTVTATAMNMLVGLLSSQIGQQMPQLQQQLPQLQQQLQQQQFNPQQFQQQQQQPQQFQQKQQQQQFKQQKQQQLQQQQPQQQQRQPMTEQELKKQERNRLKLQKRRQSQKLKRREKKLLQQGAGGADSATPSTCTGGVNPSQGGADSNNGGGQNNMNLYGTSGYYDNKPCDLGFQANNSGSFLDDDNTGTSGFHSNTQWQQGGGQMGGYSSFVSGGTISPGNYGNSISQESSYNIGTGYNQGANAGLPGNSFHDDLGMDSDLGNQGGWKRKGNRWKGNNKRKRTN</sequence>